<dbReference type="Proteomes" id="UP000032233">
    <property type="component" value="Unassembled WGS sequence"/>
</dbReference>
<dbReference type="RefSeq" id="WP_044347437.1">
    <property type="nucleotide sequence ID" value="NZ_AZAC01000008.1"/>
</dbReference>
<dbReference type="AlphaFoldDB" id="A0A0D2J9G7"/>
<accession>A0A0D2J9G7</accession>
<feature type="region of interest" description="Disordered" evidence="1">
    <location>
        <begin position="191"/>
        <end position="212"/>
    </location>
</feature>
<gene>
    <name evidence="2" type="ORF">X474_06500</name>
</gene>
<comment type="caution">
    <text evidence="2">The sequence shown here is derived from an EMBL/GenBank/DDBJ whole genome shotgun (WGS) entry which is preliminary data.</text>
</comment>
<keyword evidence="3" id="KW-1185">Reference proteome</keyword>
<dbReference type="EMBL" id="AZAC01000008">
    <property type="protein sequence ID" value="KIX14789.1"/>
    <property type="molecule type" value="Genomic_DNA"/>
</dbReference>
<name>A0A0D2J9G7_9BACT</name>
<organism evidence="2 3">
    <name type="scientific">Dethiosulfatarculus sandiegensis</name>
    <dbReference type="NCBI Taxonomy" id="1429043"/>
    <lineage>
        <taxon>Bacteria</taxon>
        <taxon>Pseudomonadati</taxon>
        <taxon>Thermodesulfobacteriota</taxon>
        <taxon>Desulfarculia</taxon>
        <taxon>Desulfarculales</taxon>
        <taxon>Desulfarculaceae</taxon>
        <taxon>Dethiosulfatarculus</taxon>
    </lineage>
</organism>
<feature type="compositionally biased region" description="Basic and acidic residues" evidence="1">
    <location>
        <begin position="193"/>
        <end position="212"/>
    </location>
</feature>
<dbReference type="InParanoid" id="A0A0D2J9G7"/>
<evidence type="ECO:0000313" key="3">
    <source>
        <dbReference type="Proteomes" id="UP000032233"/>
    </source>
</evidence>
<sequence>MPLAEKLIAEFEFEDREKQEVVDLMEPQTASKGPTIRGFSLDHLALACLVLGTVLAVWDQGETNITSFALLCLLGTLFYLPQRIFKLIAVPMRRKKLLKADNYLKLYMNGVRIFGEPRNWVFSRQLITDALEKASVSTGKDRTWFLISYSYMGARGLGLTKPQRKQGEYRLAIPRGQEEKATRAAQELNRLCEQARAKNPDTENKKPGREKT</sequence>
<reference evidence="2 3" key="1">
    <citation type="submission" date="2013-11" db="EMBL/GenBank/DDBJ databases">
        <title>Metagenomic analysis of a methanogenic consortium involved in long chain n-alkane degradation.</title>
        <authorList>
            <person name="Davidova I.A."/>
            <person name="Callaghan A.V."/>
            <person name="Wawrik B."/>
            <person name="Pruitt S."/>
            <person name="Marks C."/>
            <person name="Duncan K.E."/>
            <person name="Suflita J.M."/>
        </authorList>
    </citation>
    <scope>NUCLEOTIDE SEQUENCE [LARGE SCALE GENOMIC DNA]</scope>
    <source>
        <strain evidence="2 3">SPR</strain>
    </source>
</reference>
<dbReference type="STRING" id="1429043.X474_06500"/>
<evidence type="ECO:0000256" key="1">
    <source>
        <dbReference type="SAM" id="MobiDB-lite"/>
    </source>
</evidence>
<evidence type="ECO:0000313" key="2">
    <source>
        <dbReference type="EMBL" id="KIX14789.1"/>
    </source>
</evidence>
<proteinExistence type="predicted"/>
<protein>
    <submittedName>
        <fullName evidence="2">Uncharacterized protein</fullName>
    </submittedName>
</protein>